<dbReference type="EMBL" id="JAROCC010000016">
    <property type="protein sequence ID" value="MDN4608919.1"/>
    <property type="molecule type" value="Genomic_DNA"/>
</dbReference>
<dbReference type="Proteomes" id="UP001175097">
    <property type="component" value="Unassembled WGS sequence"/>
</dbReference>
<evidence type="ECO:0000313" key="4">
    <source>
        <dbReference type="Proteomes" id="UP001175097"/>
    </source>
</evidence>
<keyword evidence="1" id="KW-0472">Membrane</keyword>
<dbReference type="Pfam" id="PF07435">
    <property type="entry name" value="YycH"/>
    <property type="match status" value="1"/>
</dbReference>
<proteinExistence type="predicted"/>
<feature type="domain" description="Regulatory protein YycH" evidence="2">
    <location>
        <begin position="7"/>
        <end position="427"/>
    </location>
</feature>
<keyword evidence="4" id="KW-1185">Reference proteome</keyword>
<evidence type="ECO:0000313" key="3">
    <source>
        <dbReference type="EMBL" id="MDN4608919.1"/>
    </source>
</evidence>
<keyword evidence="1" id="KW-1133">Transmembrane helix</keyword>
<protein>
    <submittedName>
        <fullName evidence="3">Two-component system activity regulator YycH</fullName>
    </submittedName>
</protein>
<accession>A0ABT8JUR6</accession>
<reference evidence="3" key="1">
    <citation type="submission" date="2023-03" db="EMBL/GenBank/DDBJ databases">
        <title>MT1 and MT2 Draft Genomes of Novel Species.</title>
        <authorList>
            <person name="Venkateswaran K."/>
        </authorList>
    </citation>
    <scope>NUCLEOTIDE SEQUENCE</scope>
    <source>
        <strain evidence="3">F6_3S_P_2</strain>
    </source>
</reference>
<dbReference type="Gene3D" id="3.10.450.310">
    <property type="match status" value="1"/>
</dbReference>
<keyword evidence="1" id="KW-0812">Transmembrane</keyword>
<name>A0ABT8JUR6_9BACL</name>
<comment type="caution">
    <text evidence="3">The sequence shown here is derived from an EMBL/GenBank/DDBJ whole genome shotgun (WGS) entry which is preliminary data.</text>
</comment>
<evidence type="ECO:0000256" key="1">
    <source>
        <dbReference type="SAM" id="Phobius"/>
    </source>
</evidence>
<evidence type="ECO:0000259" key="2">
    <source>
        <dbReference type="Pfam" id="PF07435"/>
    </source>
</evidence>
<dbReference type="InterPro" id="IPR042274">
    <property type="entry name" value="YycH/YycI_2"/>
</dbReference>
<dbReference type="CDD" id="cd15787">
    <property type="entry name" value="YycH_N"/>
    <property type="match status" value="1"/>
</dbReference>
<dbReference type="InterPro" id="IPR009996">
    <property type="entry name" value="YycH"/>
</dbReference>
<organism evidence="3 4">
    <name type="scientific">Sporosarcina highlanderae</name>
    <dbReference type="NCBI Taxonomy" id="3035916"/>
    <lineage>
        <taxon>Bacteria</taxon>
        <taxon>Bacillati</taxon>
        <taxon>Bacillota</taxon>
        <taxon>Bacilli</taxon>
        <taxon>Bacillales</taxon>
        <taxon>Caryophanaceae</taxon>
        <taxon>Sporosarcina</taxon>
    </lineage>
</organism>
<dbReference type="RefSeq" id="WP_301245353.1">
    <property type="nucleotide sequence ID" value="NZ_JAROCC010000016.1"/>
</dbReference>
<dbReference type="Gene3D" id="3.30.310.160">
    <property type="entry name" value="YycH protein, domain 2"/>
    <property type="match status" value="1"/>
</dbReference>
<sequence>MGLKYIEPIKSIILLLLVLLSATFTFSIWTYTPRLDPIEPSSTVDISIGERKDVKDIIKPYKLLIKYDGMLKGTTNSSEIDNVLNEMSRWKVSQLVTNSTEMNKEQMKTFFQQPNQFTLYFQGLVPLPVYDDIVPIEDSVIPQFSFDRIVVRWNPREIAFDIHFINQASGLHYSGKVTPVDTDTMTSYRAIVLGGENFSEYAEVNSQESTYIAVPVKPVHMIRSTYYQEELSPTRFRDALFNDPNAVRRSQVNATHEEFGDDHALLTVNTQSKMLNFVHPAAESREPTLPSDLLYDVIESINEHGGWTDTFRFSYINAYSHYVRFQLFNNGYPVFSDVAGTTEIVQFFGENRVFRYIRPYYTLEVIFSEEMDLPAGTEIANALSKSDKLDFGAVEDITVGYMMRHDLEKRIFVMEPAWYYLMKTKWQRYSPEQSGGEHIGLE</sequence>
<feature type="transmembrane region" description="Helical" evidence="1">
    <location>
        <begin position="12"/>
        <end position="31"/>
    </location>
</feature>
<gene>
    <name evidence="3" type="primary">yycH</name>
    <name evidence="3" type="ORF">P5G49_15770</name>
</gene>